<name>A0A9J6G7R2_HAELO</name>
<evidence type="ECO:0000313" key="2">
    <source>
        <dbReference type="EMBL" id="KAH9374430.1"/>
    </source>
</evidence>
<reference evidence="2 3" key="1">
    <citation type="journal article" date="2020" name="Cell">
        <title>Large-Scale Comparative Analyses of Tick Genomes Elucidate Their Genetic Diversity and Vector Capacities.</title>
        <authorList>
            <consortium name="Tick Genome and Microbiome Consortium (TIGMIC)"/>
            <person name="Jia N."/>
            <person name="Wang J."/>
            <person name="Shi W."/>
            <person name="Du L."/>
            <person name="Sun Y."/>
            <person name="Zhan W."/>
            <person name="Jiang J.F."/>
            <person name="Wang Q."/>
            <person name="Zhang B."/>
            <person name="Ji P."/>
            <person name="Bell-Sakyi L."/>
            <person name="Cui X.M."/>
            <person name="Yuan T.T."/>
            <person name="Jiang B.G."/>
            <person name="Yang W.F."/>
            <person name="Lam T.T."/>
            <person name="Chang Q.C."/>
            <person name="Ding S.J."/>
            <person name="Wang X.J."/>
            <person name="Zhu J.G."/>
            <person name="Ruan X.D."/>
            <person name="Zhao L."/>
            <person name="Wei J.T."/>
            <person name="Ye R.Z."/>
            <person name="Que T.C."/>
            <person name="Du C.H."/>
            <person name="Zhou Y.H."/>
            <person name="Cheng J.X."/>
            <person name="Dai P.F."/>
            <person name="Guo W.B."/>
            <person name="Han X.H."/>
            <person name="Huang E.J."/>
            <person name="Li L.F."/>
            <person name="Wei W."/>
            <person name="Gao Y.C."/>
            <person name="Liu J.Z."/>
            <person name="Shao H.Z."/>
            <person name="Wang X."/>
            <person name="Wang C.C."/>
            <person name="Yang T.C."/>
            <person name="Huo Q.B."/>
            <person name="Li W."/>
            <person name="Chen H.Y."/>
            <person name="Chen S.E."/>
            <person name="Zhou L.G."/>
            <person name="Ni X.B."/>
            <person name="Tian J.H."/>
            <person name="Sheng Y."/>
            <person name="Liu T."/>
            <person name="Pan Y.S."/>
            <person name="Xia L.Y."/>
            <person name="Li J."/>
            <person name="Zhao F."/>
            <person name="Cao W.C."/>
        </authorList>
    </citation>
    <scope>NUCLEOTIDE SEQUENCE [LARGE SCALE GENOMIC DNA]</scope>
    <source>
        <strain evidence="2">HaeL-2018</strain>
    </source>
</reference>
<accession>A0A9J6G7R2</accession>
<organism evidence="2 3">
    <name type="scientific">Haemaphysalis longicornis</name>
    <name type="common">Bush tick</name>
    <dbReference type="NCBI Taxonomy" id="44386"/>
    <lineage>
        <taxon>Eukaryota</taxon>
        <taxon>Metazoa</taxon>
        <taxon>Ecdysozoa</taxon>
        <taxon>Arthropoda</taxon>
        <taxon>Chelicerata</taxon>
        <taxon>Arachnida</taxon>
        <taxon>Acari</taxon>
        <taxon>Parasitiformes</taxon>
        <taxon>Ixodida</taxon>
        <taxon>Ixodoidea</taxon>
        <taxon>Ixodidae</taxon>
        <taxon>Haemaphysalinae</taxon>
        <taxon>Haemaphysalis</taxon>
    </lineage>
</organism>
<keyword evidence="1" id="KW-0812">Transmembrane</keyword>
<comment type="caution">
    <text evidence="2">The sequence shown here is derived from an EMBL/GenBank/DDBJ whole genome shotgun (WGS) entry which is preliminary data.</text>
</comment>
<evidence type="ECO:0000256" key="1">
    <source>
        <dbReference type="SAM" id="Phobius"/>
    </source>
</evidence>
<dbReference type="AlphaFoldDB" id="A0A9J6G7R2"/>
<feature type="transmembrane region" description="Helical" evidence="1">
    <location>
        <begin position="31"/>
        <end position="51"/>
    </location>
</feature>
<dbReference type="EMBL" id="JABSTR010000006">
    <property type="protein sequence ID" value="KAH9374430.1"/>
    <property type="molecule type" value="Genomic_DNA"/>
</dbReference>
<keyword evidence="1" id="KW-1133">Transmembrane helix</keyword>
<evidence type="ECO:0000313" key="3">
    <source>
        <dbReference type="Proteomes" id="UP000821853"/>
    </source>
</evidence>
<dbReference type="Proteomes" id="UP000821853">
    <property type="component" value="Chromosome 4"/>
</dbReference>
<dbReference type="VEuPathDB" id="VectorBase:HLOH_047744"/>
<protein>
    <submittedName>
        <fullName evidence="2">Uncharacterized protein</fullName>
    </submittedName>
</protein>
<keyword evidence="3" id="KW-1185">Reference proteome</keyword>
<sequence>MESFLTNPAASLYLDIARSDSSTMPNRGTPLAAVIFPLLFSFALLTLVHALNKISSLKNTTYADDFTPWVSRGSEALTENTLRMSCYSLTVSATGAHVLHQQVPASHTPSSTSPHIP</sequence>
<proteinExistence type="predicted"/>
<gene>
    <name evidence="2" type="ORF">HPB48_015729</name>
</gene>
<keyword evidence="1" id="KW-0472">Membrane</keyword>